<gene>
    <name evidence="2" type="ORF">NPIL_164621</name>
</gene>
<feature type="non-terminal residue" evidence="2">
    <location>
        <position position="1"/>
    </location>
</feature>
<evidence type="ECO:0000313" key="3">
    <source>
        <dbReference type="Proteomes" id="UP000887013"/>
    </source>
</evidence>
<feature type="compositionally biased region" description="Polar residues" evidence="1">
    <location>
        <begin position="119"/>
        <end position="136"/>
    </location>
</feature>
<reference evidence="2" key="1">
    <citation type="submission" date="2020-08" db="EMBL/GenBank/DDBJ databases">
        <title>Multicomponent nature underlies the extraordinary mechanical properties of spider dragline silk.</title>
        <authorList>
            <person name="Kono N."/>
            <person name="Nakamura H."/>
            <person name="Mori M."/>
            <person name="Yoshida Y."/>
            <person name="Ohtoshi R."/>
            <person name="Malay A.D."/>
            <person name="Moran D.A.P."/>
            <person name="Tomita M."/>
            <person name="Numata K."/>
            <person name="Arakawa K."/>
        </authorList>
    </citation>
    <scope>NUCLEOTIDE SEQUENCE</scope>
</reference>
<protein>
    <submittedName>
        <fullName evidence="2">Uncharacterized protein</fullName>
    </submittedName>
</protein>
<name>A0A8X6UGJ3_NEPPI</name>
<evidence type="ECO:0000313" key="2">
    <source>
        <dbReference type="EMBL" id="GFU15154.1"/>
    </source>
</evidence>
<comment type="caution">
    <text evidence="2">The sequence shown here is derived from an EMBL/GenBank/DDBJ whole genome shotgun (WGS) entry which is preliminary data.</text>
</comment>
<dbReference type="Proteomes" id="UP000887013">
    <property type="component" value="Unassembled WGS sequence"/>
</dbReference>
<accession>A0A8X6UGJ3</accession>
<keyword evidence="3" id="KW-1185">Reference proteome</keyword>
<organism evidence="2 3">
    <name type="scientific">Nephila pilipes</name>
    <name type="common">Giant wood spider</name>
    <name type="synonym">Nephila maculata</name>
    <dbReference type="NCBI Taxonomy" id="299642"/>
    <lineage>
        <taxon>Eukaryota</taxon>
        <taxon>Metazoa</taxon>
        <taxon>Ecdysozoa</taxon>
        <taxon>Arthropoda</taxon>
        <taxon>Chelicerata</taxon>
        <taxon>Arachnida</taxon>
        <taxon>Araneae</taxon>
        <taxon>Araneomorphae</taxon>
        <taxon>Entelegynae</taxon>
        <taxon>Araneoidea</taxon>
        <taxon>Nephilidae</taxon>
        <taxon>Nephila</taxon>
    </lineage>
</organism>
<sequence length="145" mass="16121">PLVIANSSKAKKRINCYPKGRLLITIQREGGEPSLQVNDHLDIKRHASFGLYEEGVSMTGKNFRFPLTTPMKISSAGKDNGQTSEVQLSLRINIRSKQFNNQPHRAALITSKSSYPVFNPPSSHFGRENQNQIQKQDLSKVGTGT</sequence>
<dbReference type="OrthoDB" id="10459432at2759"/>
<dbReference type="AlphaFoldDB" id="A0A8X6UGJ3"/>
<dbReference type="EMBL" id="BMAW01079403">
    <property type="protein sequence ID" value="GFU15154.1"/>
    <property type="molecule type" value="Genomic_DNA"/>
</dbReference>
<feature type="region of interest" description="Disordered" evidence="1">
    <location>
        <begin position="119"/>
        <end position="145"/>
    </location>
</feature>
<evidence type="ECO:0000256" key="1">
    <source>
        <dbReference type="SAM" id="MobiDB-lite"/>
    </source>
</evidence>
<proteinExistence type="predicted"/>